<keyword evidence="11" id="KW-0012">Acyltransferase</keyword>
<dbReference type="EMBL" id="JMCC02000014">
    <property type="protein sequence ID" value="KIG18199.1"/>
    <property type="molecule type" value="Genomic_DNA"/>
</dbReference>
<sequence>MDESPARAVRAKPDASLCVAIDRLAAGHVDAVVSAGNSGALLAAALMRLGRVAGVDRPAIATSFPRVPAHAGHTVLLDAGANVQCKVINLVQFAVIGAAFSRVQSGIDRPRVGVLANGTEVAKGTALTRGVHEILSHDLASRSEAFEFIGYVEPGQLFADSCDVAVTDGWTGNVVLKLAEAAMLAWPTMLRAELAGSASVDAVQGERRIADAIEPALQGVARRLDPEAHGGAPLLGVDGAVMICHGAATSRALLNALLAAQRFATGGLTQAVASAIQGHAELFELARNLH</sequence>
<dbReference type="PANTHER" id="PTHR30100">
    <property type="entry name" value="FATTY ACID/PHOSPHOLIPID SYNTHESIS PROTEIN PLSX"/>
    <property type="match status" value="1"/>
</dbReference>
<evidence type="ECO:0000256" key="7">
    <source>
        <dbReference type="ARBA" id="ARBA00023264"/>
    </source>
</evidence>
<dbReference type="GO" id="GO:0008654">
    <property type="term" value="P:phospholipid biosynthetic process"/>
    <property type="evidence" value="ECO:0007669"/>
    <property type="project" value="UniProtKB-KW"/>
</dbReference>
<dbReference type="PIRSF" id="PIRSF002465">
    <property type="entry name" value="Phsphlp_syn_PlsX"/>
    <property type="match status" value="1"/>
</dbReference>
<dbReference type="GO" id="GO:0005737">
    <property type="term" value="C:cytoplasm"/>
    <property type="evidence" value="ECO:0007669"/>
    <property type="project" value="UniProtKB-SubCell"/>
</dbReference>
<evidence type="ECO:0000256" key="1">
    <source>
        <dbReference type="ARBA" id="ARBA00001232"/>
    </source>
</evidence>
<comment type="function">
    <text evidence="10">Catalyzes the reversible formation of acyl-phosphate (acyl-PO(4)) from acyl-[acyl-carrier-protein] (acyl-ACP). This enzyme utilizes acyl-ACP as fatty acyl donor, but not acyl-CoA.</text>
</comment>
<reference evidence="11 12" key="1">
    <citation type="submission" date="2014-12" db="EMBL/GenBank/DDBJ databases">
        <title>Genome assembly of Enhygromyxa salina DSM 15201.</title>
        <authorList>
            <person name="Sharma G."/>
            <person name="Subramanian S."/>
        </authorList>
    </citation>
    <scope>NUCLEOTIDE SEQUENCE [LARGE SCALE GENOMIC DNA]</scope>
    <source>
        <strain evidence="11 12">DSM 15201</strain>
    </source>
</reference>
<dbReference type="InterPro" id="IPR003664">
    <property type="entry name" value="FA_synthesis"/>
</dbReference>
<proteinExistence type="inferred from homology"/>
<comment type="similarity">
    <text evidence="10">Belongs to the PlsX family.</text>
</comment>
<protein>
    <recommendedName>
        <fullName evidence="8 10">Phosphate acyltransferase</fullName>
        <ecNumber evidence="8 10">2.3.1.274</ecNumber>
    </recommendedName>
    <alternativeName>
        <fullName evidence="10">Acyl-ACP phosphotransacylase</fullName>
    </alternativeName>
    <alternativeName>
        <fullName evidence="10">Acyl-[acyl-carrier-protein]--phosphate acyltransferase</fullName>
    </alternativeName>
    <alternativeName>
        <fullName evidence="10">Phosphate-acyl-ACP acyltransferase</fullName>
    </alternativeName>
</protein>
<gene>
    <name evidence="10" type="primary">plsX</name>
    <name evidence="11" type="ORF">DB30_01703</name>
</gene>
<dbReference type="Pfam" id="PF02504">
    <property type="entry name" value="FA_synthesis"/>
    <property type="match status" value="1"/>
</dbReference>
<evidence type="ECO:0000256" key="9">
    <source>
        <dbReference type="ARBA" id="ARBA00046608"/>
    </source>
</evidence>
<dbReference type="AlphaFoldDB" id="A0A0C1ZL09"/>
<comment type="pathway">
    <text evidence="10">Lipid metabolism; phospholipid metabolism.</text>
</comment>
<dbReference type="PANTHER" id="PTHR30100:SF1">
    <property type="entry name" value="PHOSPHATE ACYLTRANSFERASE"/>
    <property type="match status" value="1"/>
</dbReference>
<comment type="caution">
    <text evidence="11">The sequence shown here is derived from an EMBL/GenBank/DDBJ whole genome shotgun (WGS) entry which is preliminary data.</text>
</comment>
<keyword evidence="3 10" id="KW-0444">Lipid biosynthesis</keyword>
<dbReference type="GO" id="GO:0043811">
    <property type="term" value="F:phosphate:acyl-[acyl carrier protein] acyltransferase activity"/>
    <property type="evidence" value="ECO:0007669"/>
    <property type="project" value="UniProtKB-UniRule"/>
</dbReference>
<keyword evidence="4 10" id="KW-0808">Transferase</keyword>
<dbReference type="GO" id="GO:0006633">
    <property type="term" value="P:fatty acid biosynthetic process"/>
    <property type="evidence" value="ECO:0007669"/>
    <property type="project" value="UniProtKB-UniRule"/>
</dbReference>
<dbReference type="EC" id="2.3.1.274" evidence="8 10"/>
<evidence type="ECO:0000313" key="11">
    <source>
        <dbReference type="EMBL" id="KIG18199.1"/>
    </source>
</evidence>
<evidence type="ECO:0000256" key="10">
    <source>
        <dbReference type="HAMAP-Rule" id="MF_00019"/>
    </source>
</evidence>
<name>A0A0C1ZL09_9BACT</name>
<keyword evidence="5 10" id="KW-0443">Lipid metabolism</keyword>
<keyword evidence="6 10" id="KW-0594">Phospholipid biosynthesis</keyword>
<dbReference type="Proteomes" id="UP000031599">
    <property type="component" value="Unassembled WGS sequence"/>
</dbReference>
<comment type="catalytic activity">
    <reaction evidence="1 10">
        <text>a fatty acyl-[ACP] + phosphate = an acyl phosphate + holo-[ACP]</text>
        <dbReference type="Rhea" id="RHEA:42292"/>
        <dbReference type="Rhea" id="RHEA-COMP:9685"/>
        <dbReference type="Rhea" id="RHEA-COMP:14125"/>
        <dbReference type="ChEBI" id="CHEBI:43474"/>
        <dbReference type="ChEBI" id="CHEBI:59918"/>
        <dbReference type="ChEBI" id="CHEBI:64479"/>
        <dbReference type="ChEBI" id="CHEBI:138651"/>
        <dbReference type="EC" id="2.3.1.274"/>
    </reaction>
</comment>
<evidence type="ECO:0000256" key="3">
    <source>
        <dbReference type="ARBA" id="ARBA00022516"/>
    </source>
</evidence>
<comment type="subunit">
    <text evidence="9 10">Homodimer. Probably interacts with PlsY.</text>
</comment>
<dbReference type="InterPro" id="IPR012281">
    <property type="entry name" value="Phospholipid_synth_PlsX-like"/>
</dbReference>
<keyword evidence="2 10" id="KW-0963">Cytoplasm</keyword>
<evidence type="ECO:0000256" key="6">
    <source>
        <dbReference type="ARBA" id="ARBA00023209"/>
    </source>
</evidence>
<evidence type="ECO:0000313" key="12">
    <source>
        <dbReference type="Proteomes" id="UP000031599"/>
    </source>
</evidence>
<accession>A0A0C1ZL09</accession>
<evidence type="ECO:0000256" key="5">
    <source>
        <dbReference type="ARBA" id="ARBA00023098"/>
    </source>
</evidence>
<dbReference type="UniPathway" id="UPA00085"/>
<evidence type="ECO:0000256" key="8">
    <source>
        <dbReference type="ARBA" id="ARBA00024069"/>
    </source>
</evidence>
<evidence type="ECO:0000256" key="4">
    <source>
        <dbReference type="ARBA" id="ARBA00022679"/>
    </source>
</evidence>
<keyword evidence="7 10" id="KW-1208">Phospholipid metabolism</keyword>
<organism evidence="11 12">
    <name type="scientific">Enhygromyxa salina</name>
    <dbReference type="NCBI Taxonomy" id="215803"/>
    <lineage>
        <taxon>Bacteria</taxon>
        <taxon>Pseudomonadati</taxon>
        <taxon>Myxococcota</taxon>
        <taxon>Polyangia</taxon>
        <taxon>Nannocystales</taxon>
        <taxon>Nannocystaceae</taxon>
        <taxon>Enhygromyxa</taxon>
    </lineage>
</organism>
<dbReference type="HAMAP" id="MF_00019">
    <property type="entry name" value="PlsX"/>
    <property type="match status" value="1"/>
</dbReference>
<dbReference type="Gene3D" id="3.40.718.10">
    <property type="entry name" value="Isopropylmalate Dehydrogenase"/>
    <property type="match status" value="1"/>
</dbReference>
<evidence type="ECO:0000256" key="2">
    <source>
        <dbReference type="ARBA" id="ARBA00022490"/>
    </source>
</evidence>
<dbReference type="SUPFAM" id="SSF53659">
    <property type="entry name" value="Isocitrate/Isopropylmalate dehydrogenase-like"/>
    <property type="match status" value="1"/>
</dbReference>
<comment type="subcellular location">
    <subcellularLocation>
        <location evidence="10">Cytoplasm</location>
    </subcellularLocation>
    <text evidence="10">Associated with the membrane possibly through PlsY.</text>
</comment>